<dbReference type="EMBL" id="CAUJNA010003864">
    <property type="protein sequence ID" value="CAJ1411256.1"/>
    <property type="molecule type" value="Genomic_DNA"/>
</dbReference>
<reference evidence="2" key="1">
    <citation type="submission" date="2023-08" db="EMBL/GenBank/DDBJ databases">
        <authorList>
            <person name="Chen Y."/>
            <person name="Shah S."/>
            <person name="Dougan E. K."/>
            <person name="Thang M."/>
            <person name="Chan C."/>
        </authorList>
    </citation>
    <scope>NUCLEOTIDE SEQUENCE</scope>
</reference>
<dbReference type="InterPro" id="IPR009078">
    <property type="entry name" value="Ferritin-like_SF"/>
</dbReference>
<evidence type="ECO:0008006" key="4">
    <source>
        <dbReference type="Google" id="ProtNLM"/>
    </source>
</evidence>
<name>A0AA36JTN4_9DINO</name>
<protein>
    <recommendedName>
        <fullName evidence="4">Tyrosine specific protein phosphatases domain-containing protein</fullName>
    </recommendedName>
</protein>
<evidence type="ECO:0000313" key="3">
    <source>
        <dbReference type="Proteomes" id="UP001178507"/>
    </source>
</evidence>
<dbReference type="Proteomes" id="UP001178507">
    <property type="component" value="Unassembled WGS sequence"/>
</dbReference>
<dbReference type="SUPFAM" id="SSF52799">
    <property type="entry name" value="(Phosphotyrosine protein) phosphatases II"/>
    <property type="match status" value="1"/>
</dbReference>
<accession>A0AA36JTN4</accession>
<proteinExistence type="predicted"/>
<dbReference type="Gene3D" id="3.90.190.10">
    <property type="entry name" value="Protein tyrosine phosphatase superfamily"/>
    <property type="match status" value="1"/>
</dbReference>
<dbReference type="AlphaFoldDB" id="A0AA36JTN4"/>
<feature type="region of interest" description="Disordered" evidence="1">
    <location>
        <begin position="474"/>
        <end position="509"/>
    </location>
</feature>
<sequence>MSLAGLAGELSVDLAAIKSIRFQLGSLNANTSIVSNSSGFDPSGCPFFRVVAGYERPEEEQSSDGWTFEAASFDAASGMATIPLSYRCPSYSLSGSSRASASAALGAMALALSRPALAAAMACGADAQASGCDDCTPILYLEFMAAHPNVTTDANTMTFTCPEEGCGLSASCSTEAPSIMCTWGWVAGRPFSTEDGPVLAPSVQSSSCWAQKSELNTSLDAGRGAWWRQNGLAEHGSVAAFSRASLELMAVGAPAVLVEGAHRAALDEIRHAEVSFGLAQGFGEAQAAPGRLPLKELQVTSELSELAKRTFQEGCVAEMVSLAKVKQQLRGELLPQEEAALQRIFEDEARHAAFAWRTVAWALSQDMAGVQPVLQQELEKLRPSERAPEDIHQQVRGFVAPWLRAMLAQGGGLDWRPPVIRWEADLAAATAEAVAKAMGGQELTVPALDNATDHYVCLWRFNCDKLQVEVRTVSSARTRNGRKADPESSYESGAGTTRQSATARVPAQSELRRWPAEGLKVKGRRCLPYARTAQQFAGARKLHFLHEPLEDLEVPGSEHLHAFTNKLEARLHQGETLLVHCMGGRGRSNLVAGCLLAKLYDLPADEVEQRLQLGYESRDYDNCLVPETQRQRDTLRAFCSELG</sequence>
<dbReference type="InterPro" id="IPR029021">
    <property type="entry name" value="Prot-tyrosine_phosphatase-like"/>
</dbReference>
<dbReference type="Pfam" id="PF22785">
    <property type="entry name" value="Tc-R-P"/>
    <property type="match status" value="1"/>
</dbReference>
<feature type="compositionally biased region" description="Polar residues" evidence="1">
    <location>
        <begin position="489"/>
        <end position="502"/>
    </location>
</feature>
<evidence type="ECO:0000313" key="2">
    <source>
        <dbReference type="EMBL" id="CAJ1411256.1"/>
    </source>
</evidence>
<keyword evidence="3" id="KW-1185">Reference proteome</keyword>
<organism evidence="2 3">
    <name type="scientific">Effrenium voratum</name>
    <dbReference type="NCBI Taxonomy" id="2562239"/>
    <lineage>
        <taxon>Eukaryota</taxon>
        <taxon>Sar</taxon>
        <taxon>Alveolata</taxon>
        <taxon>Dinophyceae</taxon>
        <taxon>Suessiales</taxon>
        <taxon>Symbiodiniaceae</taxon>
        <taxon>Effrenium</taxon>
    </lineage>
</organism>
<dbReference type="SUPFAM" id="SSF47240">
    <property type="entry name" value="Ferritin-like"/>
    <property type="match status" value="1"/>
</dbReference>
<comment type="caution">
    <text evidence="2">The sequence shown here is derived from an EMBL/GenBank/DDBJ whole genome shotgun (WGS) entry which is preliminary data.</text>
</comment>
<gene>
    <name evidence="2" type="ORF">EVOR1521_LOCUS31871</name>
</gene>
<evidence type="ECO:0000256" key="1">
    <source>
        <dbReference type="SAM" id="MobiDB-lite"/>
    </source>
</evidence>